<organism evidence="1 2">
    <name type="scientific">Haloplasma contractile SSD-17B</name>
    <dbReference type="NCBI Taxonomy" id="1033810"/>
    <lineage>
        <taxon>Bacteria</taxon>
        <taxon>Bacillati</taxon>
        <taxon>Mycoplasmatota</taxon>
        <taxon>Mollicutes</taxon>
        <taxon>Haloplasmatales</taxon>
        <taxon>Haloplasmataceae</taxon>
        <taxon>Haloplasma</taxon>
    </lineage>
</organism>
<name>U2FIY6_9MOLU</name>
<gene>
    <name evidence="1" type="ORF">HLPCO_002674</name>
</gene>
<comment type="caution">
    <text evidence="1">The sequence shown here is derived from an EMBL/GenBank/DDBJ whole genome shotgun (WGS) entry which is preliminary data.</text>
</comment>
<dbReference type="EMBL" id="AFNU02000013">
    <property type="protein sequence ID" value="ERJ11234.1"/>
    <property type="molecule type" value="Genomic_DNA"/>
</dbReference>
<evidence type="ECO:0000313" key="2">
    <source>
        <dbReference type="Proteomes" id="UP000005707"/>
    </source>
</evidence>
<dbReference type="RefSeq" id="WP_008825551.1">
    <property type="nucleotide sequence ID" value="NZ_AFNU02000013.1"/>
</dbReference>
<dbReference type="Proteomes" id="UP000005707">
    <property type="component" value="Unassembled WGS sequence"/>
</dbReference>
<dbReference type="AlphaFoldDB" id="U2FIY6"/>
<dbReference type="InParanoid" id="U2FIY6"/>
<accession>U2FIY6</accession>
<evidence type="ECO:0000313" key="1">
    <source>
        <dbReference type="EMBL" id="ERJ11234.1"/>
    </source>
</evidence>
<protein>
    <submittedName>
        <fullName evidence="1">Uncharacterized protein</fullName>
    </submittedName>
</protein>
<keyword evidence="2" id="KW-1185">Reference proteome</keyword>
<proteinExistence type="predicted"/>
<reference evidence="1 2" key="1">
    <citation type="journal article" date="2011" name="J. Bacteriol.">
        <title>Genome sequence of Haloplasma contractile, an unusual contractile bacterium from a deep-sea anoxic brine lake.</title>
        <authorList>
            <person name="Antunes A."/>
            <person name="Alam I."/>
            <person name="El Dorry H."/>
            <person name="Siam R."/>
            <person name="Robertson A."/>
            <person name="Bajic V.B."/>
            <person name="Stingl U."/>
        </authorList>
    </citation>
    <scope>NUCLEOTIDE SEQUENCE [LARGE SCALE GENOMIC DNA]</scope>
    <source>
        <strain evidence="1 2">SSD-17B</strain>
    </source>
</reference>
<reference evidence="1 2" key="2">
    <citation type="journal article" date="2013" name="PLoS ONE">
        <title>INDIGO - INtegrated Data Warehouse of MIcrobial GenOmes with Examples from the Red Sea Extremophiles.</title>
        <authorList>
            <person name="Alam I."/>
            <person name="Antunes A."/>
            <person name="Kamau A.A."/>
            <person name="Ba Alawi W."/>
            <person name="Kalkatawi M."/>
            <person name="Stingl U."/>
            <person name="Bajic V.B."/>
        </authorList>
    </citation>
    <scope>NUCLEOTIDE SEQUENCE [LARGE SCALE GENOMIC DNA]</scope>
    <source>
        <strain evidence="1 2">SSD-17B</strain>
    </source>
</reference>
<sequence>MSIKLFFYPTIKGFKVYSNSKDLNYRIKNKNTEDAVAFIKEKYTDQIITIEVYNSNNQLKKIKHYSN</sequence>